<evidence type="ECO:0000256" key="1">
    <source>
        <dbReference type="SAM" id="MobiDB-lite"/>
    </source>
</evidence>
<evidence type="ECO:0000259" key="3">
    <source>
        <dbReference type="PROSITE" id="PS50883"/>
    </source>
</evidence>
<evidence type="ECO:0000313" key="5">
    <source>
        <dbReference type="EMBL" id="TXR55810.1"/>
    </source>
</evidence>
<dbReference type="SUPFAM" id="SSF55073">
    <property type="entry name" value="Nucleotide cyclase"/>
    <property type="match status" value="1"/>
</dbReference>
<dbReference type="Proteomes" id="UP000321234">
    <property type="component" value="Unassembled WGS sequence"/>
</dbReference>
<dbReference type="InterPro" id="IPR029787">
    <property type="entry name" value="Nucleotide_cyclase"/>
</dbReference>
<dbReference type="CDD" id="cd01949">
    <property type="entry name" value="GGDEF"/>
    <property type="match status" value="1"/>
</dbReference>
<keyword evidence="2" id="KW-0472">Membrane</keyword>
<feature type="region of interest" description="Disordered" evidence="1">
    <location>
        <begin position="570"/>
        <end position="619"/>
    </location>
</feature>
<dbReference type="PROSITE" id="PS50887">
    <property type="entry name" value="GGDEF"/>
    <property type="match status" value="1"/>
</dbReference>
<feature type="transmembrane region" description="Helical" evidence="2">
    <location>
        <begin position="45"/>
        <end position="65"/>
    </location>
</feature>
<dbReference type="Gene3D" id="3.30.70.270">
    <property type="match status" value="1"/>
</dbReference>
<dbReference type="NCBIfam" id="TIGR00254">
    <property type="entry name" value="GGDEF"/>
    <property type="match status" value="1"/>
</dbReference>
<dbReference type="Pfam" id="PF00990">
    <property type="entry name" value="GGDEF"/>
    <property type="match status" value="1"/>
</dbReference>
<gene>
    <name evidence="5" type="ORF">FMM08_13435</name>
</gene>
<dbReference type="PANTHER" id="PTHR33121:SF70">
    <property type="entry name" value="SIGNALING PROTEIN YKOW"/>
    <property type="match status" value="1"/>
</dbReference>
<dbReference type="OrthoDB" id="23692at2"/>
<dbReference type="EMBL" id="VKAC01000007">
    <property type="protein sequence ID" value="TXR55810.1"/>
    <property type="molecule type" value="Genomic_DNA"/>
</dbReference>
<accession>A0A5C8ZG68</accession>
<keyword evidence="6" id="KW-1185">Reference proteome</keyword>
<protein>
    <submittedName>
        <fullName evidence="5">Bifunctional diguanylate cyclase/phosphodiesterase</fullName>
    </submittedName>
</protein>
<name>A0A5C8ZG68_9ACTN</name>
<evidence type="ECO:0000313" key="6">
    <source>
        <dbReference type="Proteomes" id="UP000321234"/>
    </source>
</evidence>
<dbReference type="Pfam" id="PF00563">
    <property type="entry name" value="EAL"/>
    <property type="match status" value="1"/>
</dbReference>
<dbReference type="SMART" id="SM00052">
    <property type="entry name" value="EAL"/>
    <property type="match status" value="1"/>
</dbReference>
<feature type="transmembrane region" description="Helical" evidence="2">
    <location>
        <begin position="144"/>
        <end position="163"/>
    </location>
</feature>
<proteinExistence type="predicted"/>
<feature type="domain" description="EAL" evidence="3">
    <location>
        <begin position="321"/>
        <end position="578"/>
    </location>
</feature>
<feature type="transmembrane region" description="Helical" evidence="2">
    <location>
        <begin position="16"/>
        <end position="38"/>
    </location>
</feature>
<dbReference type="PANTHER" id="PTHR33121">
    <property type="entry name" value="CYCLIC DI-GMP PHOSPHODIESTERASE PDEF"/>
    <property type="match status" value="1"/>
</dbReference>
<evidence type="ECO:0000259" key="4">
    <source>
        <dbReference type="PROSITE" id="PS50887"/>
    </source>
</evidence>
<feature type="compositionally biased region" description="Low complexity" evidence="1">
    <location>
        <begin position="584"/>
        <end position="608"/>
    </location>
</feature>
<dbReference type="GO" id="GO:0071111">
    <property type="term" value="F:cyclic-guanylate-specific phosphodiesterase activity"/>
    <property type="evidence" value="ECO:0007669"/>
    <property type="project" value="InterPro"/>
</dbReference>
<dbReference type="Gene3D" id="3.20.20.450">
    <property type="entry name" value="EAL domain"/>
    <property type="match status" value="1"/>
</dbReference>
<keyword evidence="2" id="KW-0812">Transmembrane</keyword>
<reference evidence="5 6" key="1">
    <citation type="submission" date="2019-07" db="EMBL/GenBank/DDBJ databases">
        <title>Quadrisphaera sp. strain DD2A genome sequencing and assembly.</title>
        <authorList>
            <person name="Kim I."/>
        </authorList>
    </citation>
    <scope>NUCLEOTIDE SEQUENCE [LARGE SCALE GENOMIC DNA]</scope>
    <source>
        <strain evidence="5 6">DD2A</strain>
    </source>
</reference>
<dbReference type="SUPFAM" id="SSF141868">
    <property type="entry name" value="EAL domain-like"/>
    <property type="match status" value="1"/>
</dbReference>
<sequence length="619" mass="62285">MEKTGPARRPDVATRHVLATTTGTLYTAGGLAVFLGALDDPAGSLVLFAAAATALVTGAAVLRWGSLLPLSWVHALVAAGSLLVAVAVVAAPDPLTACVVAAVFTFVAVDVYYYFAGGPALAQLGLLLTAGATALIVRGVPLGTTAALLVVLVAIAVVVGDLADRASKASRDPLTGLLNRRGVDDALDAALTEAERTGTPLAVALVDVDRFKAVNDSQGHASGDALLRAIAQDLRRALPPTTVVGRPGGDEFVLLLPHLDDDVAAAAVRAAHARVRHPLSIGLVGHLGGESTGDVLHRADAALYEAKQGGRNRVVLGDAASQHLSRDLATALEAPAGSGLHVLLDPVVSVGDGSLVAVEAVVRWDHPSRGSIAPADLLAVAESTGLVAELGAFALRTACAEAAAVRQQQGDDLALVVGASGRELVTAGYADGVLAVLGEAGWSPHHAVVSVAEDVLEVGSGAAVAALHRLREAGVRVAVDGFGAVGSPVTRLDEVPADFLRMHPSLLATATTSARRRTLLQSLLAVCSSLGLVAVAQGVESAEQADLLTALGCPLAQGPFHGRPARAAELLASAQRADGSTGAPSPSESCSEASLSSSSSSSPSSESSTGLRYGSASPA</sequence>
<organism evidence="5 6">
    <name type="scientific">Quadrisphaera setariae</name>
    <dbReference type="NCBI Taxonomy" id="2593304"/>
    <lineage>
        <taxon>Bacteria</taxon>
        <taxon>Bacillati</taxon>
        <taxon>Actinomycetota</taxon>
        <taxon>Actinomycetes</taxon>
        <taxon>Kineosporiales</taxon>
        <taxon>Kineosporiaceae</taxon>
        <taxon>Quadrisphaera</taxon>
    </lineage>
</organism>
<dbReference type="InterPro" id="IPR035919">
    <property type="entry name" value="EAL_sf"/>
</dbReference>
<dbReference type="CDD" id="cd01948">
    <property type="entry name" value="EAL"/>
    <property type="match status" value="1"/>
</dbReference>
<dbReference type="SMART" id="SM00267">
    <property type="entry name" value="GGDEF"/>
    <property type="match status" value="1"/>
</dbReference>
<comment type="caution">
    <text evidence="5">The sequence shown here is derived from an EMBL/GenBank/DDBJ whole genome shotgun (WGS) entry which is preliminary data.</text>
</comment>
<dbReference type="InterPro" id="IPR000160">
    <property type="entry name" value="GGDEF_dom"/>
</dbReference>
<keyword evidence="2" id="KW-1133">Transmembrane helix</keyword>
<dbReference type="AlphaFoldDB" id="A0A5C8ZG68"/>
<evidence type="ECO:0000256" key="2">
    <source>
        <dbReference type="SAM" id="Phobius"/>
    </source>
</evidence>
<feature type="domain" description="GGDEF" evidence="4">
    <location>
        <begin position="199"/>
        <end position="319"/>
    </location>
</feature>
<feature type="transmembrane region" description="Helical" evidence="2">
    <location>
        <begin position="71"/>
        <end position="90"/>
    </location>
</feature>
<dbReference type="PROSITE" id="PS50883">
    <property type="entry name" value="EAL"/>
    <property type="match status" value="1"/>
</dbReference>
<dbReference type="InterPro" id="IPR050706">
    <property type="entry name" value="Cyclic-di-GMP_PDE-like"/>
</dbReference>
<dbReference type="InterPro" id="IPR043128">
    <property type="entry name" value="Rev_trsase/Diguanyl_cyclase"/>
</dbReference>
<dbReference type="InterPro" id="IPR001633">
    <property type="entry name" value="EAL_dom"/>
</dbReference>